<evidence type="ECO:0000313" key="7">
    <source>
        <dbReference type="EMBL" id="GMH88632.1"/>
    </source>
</evidence>
<accession>A0A9W7BDX1</accession>
<dbReference type="AlphaFoldDB" id="A0A9W7BDX1"/>
<protein>
    <recommendedName>
        <fullName evidence="6">RING-type domain-containing protein</fullName>
    </recommendedName>
</protein>
<evidence type="ECO:0000259" key="6">
    <source>
        <dbReference type="PROSITE" id="PS50089"/>
    </source>
</evidence>
<dbReference type="InterPro" id="IPR013083">
    <property type="entry name" value="Znf_RING/FYVE/PHD"/>
</dbReference>
<dbReference type="Proteomes" id="UP001165160">
    <property type="component" value="Unassembled WGS sequence"/>
</dbReference>
<evidence type="ECO:0000256" key="2">
    <source>
        <dbReference type="ARBA" id="ARBA00022803"/>
    </source>
</evidence>
<dbReference type="Gene3D" id="1.25.40.10">
    <property type="entry name" value="Tetratricopeptide repeat domain"/>
    <property type="match status" value="1"/>
</dbReference>
<dbReference type="GO" id="GO:0005737">
    <property type="term" value="C:cytoplasm"/>
    <property type="evidence" value="ECO:0007669"/>
    <property type="project" value="UniProtKB-ARBA"/>
</dbReference>
<proteinExistence type="predicted"/>
<evidence type="ECO:0000256" key="4">
    <source>
        <dbReference type="PROSITE-ProRule" id="PRU00339"/>
    </source>
</evidence>
<dbReference type="PROSITE" id="PS50089">
    <property type="entry name" value="ZF_RING_2"/>
    <property type="match status" value="1"/>
</dbReference>
<dbReference type="SUPFAM" id="SSF48452">
    <property type="entry name" value="TPR-like"/>
    <property type="match status" value="1"/>
</dbReference>
<dbReference type="Pfam" id="PF13424">
    <property type="entry name" value="TPR_12"/>
    <property type="match status" value="1"/>
</dbReference>
<dbReference type="Pfam" id="PF13920">
    <property type="entry name" value="zf-C3HC4_3"/>
    <property type="match status" value="1"/>
</dbReference>
<comment type="caution">
    <text evidence="7">The sequence shown here is derived from an EMBL/GenBank/DDBJ whole genome shotgun (WGS) entry which is preliminary data.</text>
</comment>
<dbReference type="Gene3D" id="3.30.40.10">
    <property type="entry name" value="Zinc/RING finger domain, C3HC4 (zinc finger)"/>
    <property type="match status" value="1"/>
</dbReference>
<dbReference type="InterPro" id="IPR011990">
    <property type="entry name" value="TPR-like_helical_dom_sf"/>
</dbReference>
<keyword evidence="8" id="KW-1185">Reference proteome</keyword>
<keyword evidence="3" id="KW-0862">Zinc</keyword>
<feature type="compositionally biased region" description="Basic and acidic residues" evidence="5">
    <location>
        <begin position="122"/>
        <end position="138"/>
    </location>
</feature>
<dbReference type="SUPFAM" id="SSF57850">
    <property type="entry name" value="RING/U-box"/>
    <property type="match status" value="1"/>
</dbReference>
<feature type="region of interest" description="Disordered" evidence="5">
    <location>
        <begin position="83"/>
        <end position="149"/>
    </location>
</feature>
<feature type="compositionally biased region" description="Low complexity" evidence="5">
    <location>
        <begin position="603"/>
        <end position="617"/>
    </location>
</feature>
<dbReference type="SMART" id="SM00028">
    <property type="entry name" value="TPR"/>
    <property type="match status" value="3"/>
</dbReference>
<dbReference type="PANTHER" id="PTHR45641">
    <property type="entry name" value="TETRATRICOPEPTIDE REPEAT PROTEIN (AFU_ORTHOLOGUE AFUA_6G03870)"/>
    <property type="match status" value="1"/>
</dbReference>
<keyword evidence="2 4" id="KW-0802">TPR repeat</keyword>
<name>A0A9W7BDX1_9STRA</name>
<feature type="domain" description="RING-type" evidence="6">
    <location>
        <begin position="157"/>
        <end position="196"/>
    </location>
</feature>
<dbReference type="EMBL" id="BRXX01000084">
    <property type="protein sequence ID" value="GMH88632.1"/>
    <property type="molecule type" value="Genomic_DNA"/>
</dbReference>
<dbReference type="GO" id="GO:0008270">
    <property type="term" value="F:zinc ion binding"/>
    <property type="evidence" value="ECO:0007669"/>
    <property type="project" value="UniProtKB-KW"/>
</dbReference>
<dbReference type="PANTHER" id="PTHR45641:SF19">
    <property type="entry name" value="NEPHROCYSTIN-3"/>
    <property type="match status" value="1"/>
</dbReference>
<keyword evidence="1" id="KW-0677">Repeat</keyword>
<dbReference type="InterPro" id="IPR001841">
    <property type="entry name" value="Znf_RING"/>
</dbReference>
<evidence type="ECO:0000313" key="8">
    <source>
        <dbReference type="Proteomes" id="UP001165160"/>
    </source>
</evidence>
<feature type="region of interest" description="Disordered" evidence="5">
    <location>
        <begin position="602"/>
        <end position="657"/>
    </location>
</feature>
<reference evidence="8" key="1">
    <citation type="journal article" date="2023" name="Commun. Biol.">
        <title>Genome analysis of Parmales, the sister group of diatoms, reveals the evolutionary specialization of diatoms from phago-mixotrophs to photoautotrophs.</title>
        <authorList>
            <person name="Ban H."/>
            <person name="Sato S."/>
            <person name="Yoshikawa S."/>
            <person name="Yamada K."/>
            <person name="Nakamura Y."/>
            <person name="Ichinomiya M."/>
            <person name="Sato N."/>
            <person name="Blanc-Mathieu R."/>
            <person name="Endo H."/>
            <person name="Kuwata A."/>
            <person name="Ogata H."/>
        </authorList>
    </citation>
    <scope>NUCLEOTIDE SEQUENCE [LARGE SCALE GENOMIC DNA]</scope>
    <source>
        <strain evidence="8">NIES 3699</strain>
    </source>
</reference>
<evidence type="ECO:0000256" key="3">
    <source>
        <dbReference type="PROSITE-ProRule" id="PRU00175"/>
    </source>
</evidence>
<dbReference type="PROSITE" id="PS50005">
    <property type="entry name" value="TPR"/>
    <property type="match status" value="1"/>
</dbReference>
<gene>
    <name evidence="7" type="ORF">TrVE_jg3268</name>
</gene>
<sequence>MSFDSIEVTALYADVHPNVAQKVGMKMKSKLQVTSAAVKSTSAAAMKSTSAAIKSTSAAVKSTSAAVKSKLQVTSAALQSQITNLRDSPDRYKSPQKKRPSTPSAKSEAPMALKILQQKYRNVQERRRARREEAEGDSRTSFSATDRGGDMKSSAVCSICNHGQPNAKLRSCGHSTTCMSCTSNLMAKGLPCPQCSEPIMSYGISLEYMLEQQQQQQQEREAKAAAKAVKVQSEGVRGFLSSIATIVEDSKITEADHINKLRDVGRRKKFKEIFPNLRINCTIRATESIQMQLIQLIRSNDIQRLENLARVASPLILDDQQLYVVVRKRILEVLENGVVGGVASELVFEQILDACSILGKACSLVGAKLDAEIYYTRAKVGYENLHGADHEKSLYSALSLFMNMKLKTAQDVRLLRNLAERMEMSLGEAEAIEPFQMCAIAYAEHGNIEEAREVWEKCLEYQENSLGLKHRSTLVTVENLGVLEEKDGNFEIALEYFERALKGKEMALGEKHQETLLLLMTIAAIFEKLDDSESALVLYDMALKGFEATLGKDDKRSLACARNYMLCLNDDDDGDKNITKLEVLLKKYPHMVEEFLHLDSGESTSVNDSSASTSLFDSESDSDSEIDSESESESDSEQEEGSDGDVGLLSLARKGFL</sequence>
<feature type="compositionally biased region" description="Acidic residues" evidence="5">
    <location>
        <begin position="618"/>
        <end position="643"/>
    </location>
</feature>
<keyword evidence="3" id="KW-0479">Metal-binding</keyword>
<keyword evidence="3" id="KW-0863">Zinc-finger</keyword>
<evidence type="ECO:0000256" key="5">
    <source>
        <dbReference type="SAM" id="MobiDB-lite"/>
    </source>
</evidence>
<dbReference type="InterPro" id="IPR019734">
    <property type="entry name" value="TPR_rpt"/>
</dbReference>
<evidence type="ECO:0000256" key="1">
    <source>
        <dbReference type="ARBA" id="ARBA00022737"/>
    </source>
</evidence>
<feature type="repeat" description="TPR" evidence="4">
    <location>
        <begin position="474"/>
        <end position="507"/>
    </location>
</feature>
<organism evidence="7 8">
    <name type="scientific">Triparma verrucosa</name>
    <dbReference type="NCBI Taxonomy" id="1606542"/>
    <lineage>
        <taxon>Eukaryota</taxon>
        <taxon>Sar</taxon>
        <taxon>Stramenopiles</taxon>
        <taxon>Ochrophyta</taxon>
        <taxon>Bolidophyceae</taxon>
        <taxon>Parmales</taxon>
        <taxon>Triparmaceae</taxon>
        <taxon>Triparma</taxon>
    </lineage>
</organism>